<dbReference type="PANTHER" id="PTHR36531">
    <property type="entry name" value="CRISPR-ASSOCIATED EXONUCLEASE CAS4"/>
    <property type="match status" value="1"/>
</dbReference>
<dbReference type="GO" id="GO:0004527">
    <property type="term" value="F:exonuclease activity"/>
    <property type="evidence" value="ECO:0007669"/>
    <property type="project" value="UniProtKB-KW"/>
</dbReference>
<evidence type="ECO:0000313" key="15">
    <source>
        <dbReference type="EMBL" id="CAA9451670.1"/>
    </source>
</evidence>
<protein>
    <recommendedName>
        <fullName evidence="4 13">CRISPR-associated exonuclease Cas4</fullName>
        <ecNumber evidence="3 13">3.1.12.1</ecNumber>
    </recommendedName>
</protein>
<dbReference type="GO" id="GO:0046872">
    <property type="term" value="F:metal ion binding"/>
    <property type="evidence" value="ECO:0007669"/>
    <property type="project" value="UniProtKB-KW"/>
</dbReference>
<evidence type="ECO:0000259" key="14">
    <source>
        <dbReference type="Pfam" id="PF01930"/>
    </source>
</evidence>
<gene>
    <name evidence="15" type="ORF">AVDCRST_MAG14-1011</name>
</gene>
<keyword evidence="6 13" id="KW-0479">Metal-binding</keyword>
<dbReference type="Gene3D" id="3.90.320.10">
    <property type="match status" value="1"/>
</dbReference>
<name>A0A6J4QV89_9ACTN</name>
<comment type="similarity">
    <text evidence="2 13">Belongs to the CRISPR-associated exonuclease Cas4 family.</text>
</comment>
<accession>A0A6J4QV89</accession>
<reference evidence="15" key="1">
    <citation type="submission" date="2020-02" db="EMBL/GenBank/DDBJ databases">
        <authorList>
            <person name="Meier V. D."/>
        </authorList>
    </citation>
    <scope>NUCLEOTIDE SEQUENCE</scope>
    <source>
        <strain evidence="15">AVDCRST_MAG14</strain>
    </source>
</reference>
<comment type="cofactor">
    <cofactor evidence="1">
        <name>[4Fe-4S] cluster</name>
        <dbReference type="ChEBI" id="CHEBI:49883"/>
    </cofactor>
</comment>
<keyword evidence="5 13" id="KW-0540">Nuclease</keyword>
<evidence type="ECO:0000256" key="8">
    <source>
        <dbReference type="ARBA" id="ARBA00022839"/>
    </source>
</evidence>
<dbReference type="PANTHER" id="PTHR36531:SF6">
    <property type="entry name" value="DNA REPLICATION ATP-DEPENDENT HELICASE_NUCLEASE DNA2"/>
    <property type="match status" value="1"/>
</dbReference>
<evidence type="ECO:0000256" key="2">
    <source>
        <dbReference type="ARBA" id="ARBA00009189"/>
    </source>
</evidence>
<keyword evidence="12 13" id="KW-0464">Manganese</keyword>
<keyword evidence="7 13" id="KW-0378">Hydrolase</keyword>
<keyword evidence="10 13" id="KW-0411">Iron-sulfur</keyword>
<comment type="cofactor">
    <cofactor evidence="13">
        <name>iron-sulfur cluster</name>
        <dbReference type="ChEBI" id="CHEBI:30408"/>
    </cofactor>
</comment>
<evidence type="ECO:0000256" key="9">
    <source>
        <dbReference type="ARBA" id="ARBA00023004"/>
    </source>
</evidence>
<dbReference type="GO" id="GO:0051607">
    <property type="term" value="P:defense response to virus"/>
    <property type="evidence" value="ECO:0007669"/>
    <property type="project" value="UniProtKB-KW"/>
</dbReference>
<dbReference type="InterPro" id="IPR011604">
    <property type="entry name" value="PDDEXK-like_dom_sf"/>
</dbReference>
<dbReference type="CDD" id="cd09637">
    <property type="entry name" value="Cas4_I-A_I-B_I-C_I-D_II-B"/>
    <property type="match status" value="1"/>
</dbReference>
<proteinExistence type="inferred from homology"/>
<organism evidence="15">
    <name type="scientific">uncultured Rubrobacteraceae bacterium</name>
    <dbReference type="NCBI Taxonomy" id="349277"/>
    <lineage>
        <taxon>Bacteria</taxon>
        <taxon>Bacillati</taxon>
        <taxon>Actinomycetota</taxon>
        <taxon>Rubrobacteria</taxon>
        <taxon>Rubrobacterales</taxon>
        <taxon>Rubrobacteraceae</taxon>
        <taxon>environmental samples</taxon>
    </lineage>
</organism>
<evidence type="ECO:0000256" key="1">
    <source>
        <dbReference type="ARBA" id="ARBA00001966"/>
    </source>
</evidence>
<dbReference type="InterPro" id="IPR051827">
    <property type="entry name" value="Cas4_exonuclease"/>
</dbReference>
<dbReference type="EC" id="3.1.12.1" evidence="3 13"/>
<evidence type="ECO:0000256" key="13">
    <source>
        <dbReference type="RuleBase" id="RU365022"/>
    </source>
</evidence>
<dbReference type="EMBL" id="CADCVG010000043">
    <property type="protein sequence ID" value="CAA9451670.1"/>
    <property type="molecule type" value="Genomic_DNA"/>
</dbReference>
<evidence type="ECO:0000256" key="6">
    <source>
        <dbReference type="ARBA" id="ARBA00022723"/>
    </source>
</evidence>
<dbReference type="GO" id="GO:0051536">
    <property type="term" value="F:iron-sulfur cluster binding"/>
    <property type="evidence" value="ECO:0007669"/>
    <property type="project" value="UniProtKB-KW"/>
</dbReference>
<comment type="function">
    <text evidence="13">CRISPR (clustered regularly interspaced short palindromic repeat) is an adaptive immune system that provides protection against mobile genetic elements (viruses, transposable elements and conjugative plasmids). CRISPR clusters contain sequences complementary to antecedent mobile elements and target invading nucleic acids. CRISPR clusters are transcribed and processed into CRISPR RNA (crRNA).</text>
</comment>
<dbReference type="NCBIfam" id="TIGR00372">
    <property type="entry name" value="cas4"/>
    <property type="match status" value="1"/>
</dbReference>
<keyword evidence="11 13" id="KW-0051">Antiviral defense</keyword>
<evidence type="ECO:0000256" key="3">
    <source>
        <dbReference type="ARBA" id="ARBA00012768"/>
    </source>
</evidence>
<dbReference type="Pfam" id="PF01930">
    <property type="entry name" value="Cas_Cas4"/>
    <property type="match status" value="1"/>
</dbReference>
<evidence type="ECO:0000256" key="4">
    <source>
        <dbReference type="ARBA" id="ARBA00020049"/>
    </source>
</evidence>
<evidence type="ECO:0000256" key="11">
    <source>
        <dbReference type="ARBA" id="ARBA00023118"/>
    </source>
</evidence>
<evidence type="ECO:0000256" key="12">
    <source>
        <dbReference type="ARBA" id="ARBA00023211"/>
    </source>
</evidence>
<comment type="cofactor">
    <cofactor evidence="13">
        <name>Mg(2+)</name>
        <dbReference type="ChEBI" id="CHEBI:18420"/>
    </cofactor>
    <cofactor evidence="13">
        <name>Mn(2+)</name>
        <dbReference type="ChEBI" id="CHEBI:29035"/>
    </cofactor>
    <text evidence="13">Mg(2+) or Mn(2+) required for ssDNA cleavage activity.</text>
</comment>
<dbReference type="InterPro" id="IPR022765">
    <property type="entry name" value="Dna2/Cas4_DUF83"/>
</dbReference>
<evidence type="ECO:0000256" key="5">
    <source>
        <dbReference type="ARBA" id="ARBA00022722"/>
    </source>
</evidence>
<keyword evidence="9 13" id="KW-0408">Iron</keyword>
<evidence type="ECO:0000256" key="7">
    <source>
        <dbReference type="ARBA" id="ARBA00022801"/>
    </source>
</evidence>
<feature type="domain" description="DUF83" evidence="14">
    <location>
        <begin position="20"/>
        <end position="194"/>
    </location>
</feature>
<keyword evidence="8 13" id="KW-0269">Exonuclease</keyword>
<dbReference type="InterPro" id="IPR013343">
    <property type="entry name" value="CRISPR-assoc_prot_Cas4"/>
</dbReference>
<sequence>MSRDTPHAGAWDEAEVVMISALEHYSYCPRQCALIHVEQVFDENLYTLRGRRVHERADNPESRLEEGVKVERGLPLFSERLGLIGKADVVEFHSDGTPYPVEYKSSARRQKRHDDLQLCAQAMCLEEMLEREVPRGAIYHYASRRRREVVFDDELRSLTEETVLAVRVLLVTATVPPPVADARCPKCSLFDACMPFTLAGMSGRTDEMDSLFDPGT</sequence>
<evidence type="ECO:0000256" key="10">
    <source>
        <dbReference type="ARBA" id="ARBA00023014"/>
    </source>
</evidence>
<dbReference type="AlphaFoldDB" id="A0A6J4QV89"/>